<evidence type="ECO:0000313" key="1">
    <source>
        <dbReference type="EMBL" id="KAF1922247.1"/>
    </source>
</evidence>
<proteinExistence type="predicted"/>
<dbReference type="AlphaFoldDB" id="A0A6A5R8V7"/>
<keyword evidence="2" id="KW-1185">Reference proteome</keyword>
<dbReference type="GeneID" id="54347494"/>
<dbReference type="EMBL" id="ML979042">
    <property type="protein sequence ID" value="KAF1922247.1"/>
    <property type="molecule type" value="Genomic_DNA"/>
</dbReference>
<gene>
    <name evidence="1" type="ORF">M421DRAFT_380130</name>
</gene>
<dbReference type="Proteomes" id="UP000800082">
    <property type="component" value="Unassembled WGS sequence"/>
</dbReference>
<protein>
    <submittedName>
        <fullName evidence="1">Uncharacterized protein</fullName>
    </submittedName>
</protein>
<dbReference type="RefSeq" id="XP_033442501.1">
    <property type="nucleotide sequence ID" value="XM_033589845.1"/>
</dbReference>
<sequence>MYISSLEVTCLPVFVFLEFSSCVYAILEVSCVQRCLRLVEARLPRVLRLQYLQSPPSVQLSCVLACPYDPGPAMCFLNSGILLCCDAVH</sequence>
<accession>A0A6A5R8V7</accession>
<name>A0A6A5R8V7_9PLEO</name>
<evidence type="ECO:0000313" key="2">
    <source>
        <dbReference type="Proteomes" id="UP000800082"/>
    </source>
</evidence>
<reference evidence="1" key="1">
    <citation type="journal article" date="2020" name="Stud. Mycol.">
        <title>101 Dothideomycetes genomes: a test case for predicting lifestyles and emergence of pathogens.</title>
        <authorList>
            <person name="Haridas S."/>
            <person name="Albert R."/>
            <person name="Binder M."/>
            <person name="Bloem J."/>
            <person name="Labutti K."/>
            <person name="Salamov A."/>
            <person name="Andreopoulos B."/>
            <person name="Baker S."/>
            <person name="Barry K."/>
            <person name="Bills G."/>
            <person name="Bluhm B."/>
            <person name="Cannon C."/>
            <person name="Castanera R."/>
            <person name="Culley D."/>
            <person name="Daum C."/>
            <person name="Ezra D."/>
            <person name="Gonzalez J."/>
            <person name="Henrissat B."/>
            <person name="Kuo A."/>
            <person name="Liang C."/>
            <person name="Lipzen A."/>
            <person name="Lutzoni F."/>
            <person name="Magnuson J."/>
            <person name="Mondo S."/>
            <person name="Nolan M."/>
            <person name="Ohm R."/>
            <person name="Pangilinan J."/>
            <person name="Park H.-J."/>
            <person name="Ramirez L."/>
            <person name="Alfaro M."/>
            <person name="Sun H."/>
            <person name="Tritt A."/>
            <person name="Yoshinaga Y."/>
            <person name="Zwiers L.-H."/>
            <person name="Turgeon B."/>
            <person name="Goodwin S."/>
            <person name="Spatafora J."/>
            <person name="Crous P."/>
            <person name="Grigoriev I."/>
        </authorList>
    </citation>
    <scope>NUCLEOTIDE SEQUENCE</scope>
    <source>
        <strain evidence="1">CBS 183.55</strain>
    </source>
</reference>
<organism evidence="1 2">
    <name type="scientific">Didymella exigua CBS 183.55</name>
    <dbReference type="NCBI Taxonomy" id="1150837"/>
    <lineage>
        <taxon>Eukaryota</taxon>
        <taxon>Fungi</taxon>
        <taxon>Dikarya</taxon>
        <taxon>Ascomycota</taxon>
        <taxon>Pezizomycotina</taxon>
        <taxon>Dothideomycetes</taxon>
        <taxon>Pleosporomycetidae</taxon>
        <taxon>Pleosporales</taxon>
        <taxon>Pleosporineae</taxon>
        <taxon>Didymellaceae</taxon>
        <taxon>Didymella</taxon>
    </lineage>
</organism>